<evidence type="ECO:0000313" key="2">
    <source>
        <dbReference type="Proteomes" id="UP001164746"/>
    </source>
</evidence>
<keyword evidence="2" id="KW-1185">Reference proteome</keyword>
<name>A0ABY7G5M5_MYAAR</name>
<dbReference type="EMBL" id="CP111026">
    <property type="protein sequence ID" value="WAR28659.1"/>
    <property type="molecule type" value="Genomic_DNA"/>
</dbReference>
<accession>A0ABY7G5M5</accession>
<protein>
    <submittedName>
        <fullName evidence="1">Uncharacterized protein</fullName>
    </submittedName>
</protein>
<reference evidence="1" key="1">
    <citation type="submission" date="2022-11" db="EMBL/GenBank/DDBJ databases">
        <title>Centuries of genome instability and evolution in soft-shell clam transmissible cancer (bioRxiv).</title>
        <authorList>
            <person name="Hart S.F.M."/>
            <person name="Yonemitsu M.A."/>
            <person name="Giersch R.M."/>
            <person name="Beal B.F."/>
            <person name="Arriagada G."/>
            <person name="Davis B.W."/>
            <person name="Ostrander E.A."/>
            <person name="Goff S.P."/>
            <person name="Metzger M.J."/>
        </authorList>
    </citation>
    <scope>NUCLEOTIDE SEQUENCE</scope>
    <source>
        <strain evidence="1">MELC-2E11</strain>
        <tissue evidence="1">Siphon/mantle</tissue>
    </source>
</reference>
<proteinExistence type="predicted"/>
<organism evidence="1 2">
    <name type="scientific">Mya arenaria</name>
    <name type="common">Soft-shell clam</name>
    <dbReference type="NCBI Taxonomy" id="6604"/>
    <lineage>
        <taxon>Eukaryota</taxon>
        <taxon>Metazoa</taxon>
        <taxon>Spiralia</taxon>
        <taxon>Lophotrochozoa</taxon>
        <taxon>Mollusca</taxon>
        <taxon>Bivalvia</taxon>
        <taxon>Autobranchia</taxon>
        <taxon>Heteroconchia</taxon>
        <taxon>Euheterodonta</taxon>
        <taxon>Imparidentia</taxon>
        <taxon>Neoheterodontei</taxon>
        <taxon>Myida</taxon>
        <taxon>Myoidea</taxon>
        <taxon>Myidae</taxon>
        <taxon>Mya</taxon>
    </lineage>
</organism>
<evidence type="ECO:0000313" key="1">
    <source>
        <dbReference type="EMBL" id="WAR28659.1"/>
    </source>
</evidence>
<dbReference type="Proteomes" id="UP001164746">
    <property type="component" value="Chromosome 15"/>
</dbReference>
<sequence>MYESRELTSVLEDFPAIPASMPHTKAIRRFNRPRVGINGPQGRYVIRLSGSDIPEFLTKPDTPERESQRPTTFKIKGNLAPLKPLTTHFRKLRRGARSRGRMKMVNIEFKSMDTDRSDDSKEHLPPFTTTLTFTDYLCKWCLTYVGQRRQFCSADCAAQFKLCQRRRDEKQNLNISVDYYGNVKLSIQGLPIASGEEGLTQRSSGDYAGGRRRGRRRRRCRNCAKRLTEDGEGDFCDETCETMETEREKREEFIYFNKKKQKLGLVYNFVLFIVDMCPSRFSDSRIHAWHPTAERRRIRKWLVDAQDQYTRQTEGAELLLNGERADLDKRQLRVDLQWIPKFHT</sequence>
<gene>
    <name evidence="1" type="ORF">MAR_014363</name>
</gene>